<proteinExistence type="predicted"/>
<dbReference type="AlphaFoldDB" id="A0A238VMT0"/>
<dbReference type="InterPro" id="IPR050411">
    <property type="entry name" value="AlphaKG_dependent_hydroxylases"/>
</dbReference>
<dbReference type="InterPro" id="IPR003819">
    <property type="entry name" value="TauD/TfdA-like"/>
</dbReference>
<keyword evidence="3" id="KW-0408">Iron</keyword>
<organism evidence="6 7">
    <name type="scientific">Actinomadura mexicana</name>
    <dbReference type="NCBI Taxonomy" id="134959"/>
    <lineage>
        <taxon>Bacteria</taxon>
        <taxon>Bacillati</taxon>
        <taxon>Actinomycetota</taxon>
        <taxon>Actinomycetes</taxon>
        <taxon>Streptosporangiales</taxon>
        <taxon>Thermomonosporaceae</taxon>
        <taxon>Actinomadura</taxon>
    </lineage>
</organism>
<sequence length="344" mass="37543">MDVTVNDQAIAGLGLSVAESGPPIAPADGATSMAAACEWLTERRGALSAALARHGCLLLRGLPIASVHDFAEARDVLLDQRVSYREKATPRSDYGEGVLSSTDLPSAQVIRLHNENSYTLDFPGILLFGCLVPPEEGGATTVADTREVLARIPPELADRFRRLGWVLARNYREHVSLPWSTAFGTSDRARVEDYCRRSSIGYRWLPDGGLATTQRRATTIHHPVTGEEVWFNHIAFWNQHSLDPEIRDVLLSSYGPDGLPFDTFYGDGCPIDAEDVAALNAAYDGAQRREPWRAGDLLLVDNILSCHGREAFRGDRKILVAMGEQVSLADCRPTVEPAPDPVAG</sequence>
<dbReference type="GO" id="GO:0017000">
    <property type="term" value="P:antibiotic biosynthetic process"/>
    <property type="evidence" value="ECO:0007669"/>
    <property type="project" value="UniProtKB-KW"/>
</dbReference>
<dbReference type="Proteomes" id="UP000198420">
    <property type="component" value="Unassembled WGS sequence"/>
</dbReference>
<keyword evidence="6" id="KW-0223">Dioxygenase</keyword>
<dbReference type="InterPro" id="IPR042098">
    <property type="entry name" value="TauD-like_sf"/>
</dbReference>
<evidence type="ECO:0000256" key="4">
    <source>
        <dbReference type="ARBA" id="ARBA00023194"/>
    </source>
</evidence>
<protein>
    <submittedName>
        <fullName evidence="6">Taurine dioxygenase, alpha-ketoglutarate-dependent</fullName>
    </submittedName>
</protein>
<keyword evidence="2" id="KW-0560">Oxidoreductase</keyword>
<dbReference type="EMBL" id="FZNP01000002">
    <property type="protein sequence ID" value="SNR35518.1"/>
    <property type="molecule type" value="Genomic_DNA"/>
</dbReference>
<feature type="domain" description="TauD/TfdA-like" evidence="5">
    <location>
        <begin position="36"/>
        <end position="321"/>
    </location>
</feature>
<name>A0A238VMT0_9ACTN</name>
<accession>A0A238VMT0</accession>
<keyword evidence="7" id="KW-1185">Reference proteome</keyword>
<dbReference type="RefSeq" id="WP_179278690.1">
    <property type="nucleotide sequence ID" value="NZ_FZNP01000002.1"/>
</dbReference>
<dbReference type="Gene3D" id="3.60.130.10">
    <property type="entry name" value="Clavaminate synthase-like"/>
    <property type="match status" value="1"/>
</dbReference>
<dbReference type="GO" id="GO:0051213">
    <property type="term" value="F:dioxygenase activity"/>
    <property type="evidence" value="ECO:0007669"/>
    <property type="project" value="UniProtKB-KW"/>
</dbReference>
<dbReference type="PANTHER" id="PTHR10696">
    <property type="entry name" value="GAMMA-BUTYROBETAINE HYDROXYLASE-RELATED"/>
    <property type="match status" value="1"/>
</dbReference>
<dbReference type="PANTHER" id="PTHR10696:SF56">
    <property type="entry name" value="TAUD_TFDA-LIKE DOMAIN-CONTAINING PROTEIN"/>
    <property type="match status" value="1"/>
</dbReference>
<evidence type="ECO:0000259" key="5">
    <source>
        <dbReference type="Pfam" id="PF02668"/>
    </source>
</evidence>
<keyword evidence="4" id="KW-0045">Antibiotic biosynthesis</keyword>
<evidence type="ECO:0000313" key="7">
    <source>
        <dbReference type="Proteomes" id="UP000198420"/>
    </source>
</evidence>
<dbReference type="SUPFAM" id="SSF51197">
    <property type="entry name" value="Clavaminate synthase-like"/>
    <property type="match status" value="1"/>
</dbReference>
<comment type="cofactor">
    <cofactor evidence="1">
        <name>Fe(2+)</name>
        <dbReference type="ChEBI" id="CHEBI:29033"/>
    </cofactor>
</comment>
<evidence type="ECO:0000313" key="6">
    <source>
        <dbReference type="EMBL" id="SNR35518.1"/>
    </source>
</evidence>
<gene>
    <name evidence="6" type="ORF">SAMN06265355_10276</name>
</gene>
<dbReference type="Pfam" id="PF02668">
    <property type="entry name" value="TauD"/>
    <property type="match status" value="1"/>
</dbReference>
<evidence type="ECO:0000256" key="3">
    <source>
        <dbReference type="ARBA" id="ARBA00023004"/>
    </source>
</evidence>
<reference evidence="7" key="1">
    <citation type="submission" date="2017-06" db="EMBL/GenBank/DDBJ databases">
        <authorList>
            <person name="Varghese N."/>
            <person name="Submissions S."/>
        </authorList>
    </citation>
    <scope>NUCLEOTIDE SEQUENCE [LARGE SCALE GENOMIC DNA]</scope>
    <source>
        <strain evidence="7">DSM 44485</strain>
    </source>
</reference>
<evidence type="ECO:0000256" key="2">
    <source>
        <dbReference type="ARBA" id="ARBA00023002"/>
    </source>
</evidence>
<evidence type="ECO:0000256" key="1">
    <source>
        <dbReference type="ARBA" id="ARBA00001954"/>
    </source>
</evidence>